<organism evidence="1 2">
    <name type="scientific">Smallanthus sonchifolius</name>
    <dbReference type="NCBI Taxonomy" id="185202"/>
    <lineage>
        <taxon>Eukaryota</taxon>
        <taxon>Viridiplantae</taxon>
        <taxon>Streptophyta</taxon>
        <taxon>Embryophyta</taxon>
        <taxon>Tracheophyta</taxon>
        <taxon>Spermatophyta</taxon>
        <taxon>Magnoliopsida</taxon>
        <taxon>eudicotyledons</taxon>
        <taxon>Gunneridae</taxon>
        <taxon>Pentapetalae</taxon>
        <taxon>asterids</taxon>
        <taxon>campanulids</taxon>
        <taxon>Asterales</taxon>
        <taxon>Asteraceae</taxon>
        <taxon>Asteroideae</taxon>
        <taxon>Heliantheae alliance</taxon>
        <taxon>Millerieae</taxon>
        <taxon>Smallanthus</taxon>
    </lineage>
</organism>
<name>A0ACB9J408_9ASTR</name>
<dbReference type="EMBL" id="CM042022">
    <property type="protein sequence ID" value="KAI3814924.1"/>
    <property type="molecule type" value="Genomic_DNA"/>
</dbReference>
<gene>
    <name evidence="1" type="ORF">L1987_14573</name>
</gene>
<accession>A0ACB9J408</accession>
<comment type="caution">
    <text evidence="1">The sequence shown here is derived from an EMBL/GenBank/DDBJ whole genome shotgun (WGS) entry which is preliminary data.</text>
</comment>
<keyword evidence="2" id="KW-1185">Reference proteome</keyword>
<sequence length="79" mass="8773">MAQPKSSDFQKRQTSVPLRLLLPTCPPPHAAADRLTPPVRQSAERRPQSAERRPQSATVSRLSATQSLVSQRLSLLIFI</sequence>
<protein>
    <submittedName>
        <fullName evidence="1">Uncharacterized protein</fullName>
    </submittedName>
</protein>
<proteinExistence type="predicted"/>
<reference evidence="1 2" key="2">
    <citation type="journal article" date="2022" name="Mol. Ecol. Resour.">
        <title>The genomes of chicory, endive, great burdock and yacon provide insights into Asteraceae paleo-polyploidization history and plant inulin production.</title>
        <authorList>
            <person name="Fan W."/>
            <person name="Wang S."/>
            <person name="Wang H."/>
            <person name="Wang A."/>
            <person name="Jiang F."/>
            <person name="Liu H."/>
            <person name="Zhao H."/>
            <person name="Xu D."/>
            <person name="Zhang Y."/>
        </authorList>
    </citation>
    <scope>NUCLEOTIDE SEQUENCE [LARGE SCALE GENOMIC DNA]</scope>
    <source>
        <strain evidence="2">cv. Yunnan</strain>
        <tissue evidence="1">Leaves</tissue>
    </source>
</reference>
<reference evidence="2" key="1">
    <citation type="journal article" date="2022" name="Mol. Ecol. Resour.">
        <title>The genomes of chicory, endive, great burdock and yacon provide insights into Asteraceae palaeo-polyploidization history and plant inulin production.</title>
        <authorList>
            <person name="Fan W."/>
            <person name="Wang S."/>
            <person name="Wang H."/>
            <person name="Wang A."/>
            <person name="Jiang F."/>
            <person name="Liu H."/>
            <person name="Zhao H."/>
            <person name="Xu D."/>
            <person name="Zhang Y."/>
        </authorList>
    </citation>
    <scope>NUCLEOTIDE SEQUENCE [LARGE SCALE GENOMIC DNA]</scope>
    <source>
        <strain evidence="2">cv. Yunnan</strain>
    </source>
</reference>
<dbReference type="Proteomes" id="UP001056120">
    <property type="component" value="Linkage Group LG05"/>
</dbReference>
<evidence type="ECO:0000313" key="2">
    <source>
        <dbReference type="Proteomes" id="UP001056120"/>
    </source>
</evidence>
<evidence type="ECO:0000313" key="1">
    <source>
        <dbReference type="EMBL" id="KAI3814924.1"/>
    </source>
</evidence>